<feature type="transmembrane region" description="Helical" evidence="1">
    <location>
        <begin position="21"/>
        <end position="40"/>
    </location>
</feature>
<name>A0ABX1XF34_9BACL</name>
<dbReference type="PANTHER" id="PTHR36832:SF1">
    <property type="entry name" value="SLR1174 PROTEIN"/>
    <property type="match status" value="1"/>
</dbReference>
<dbReference type="EMBL" id="WHNY01000066">
    <property type="protein sequence ID" value="NOU66909.1"/>
    <property type="molecule type" value="Genomic_DNA"/>
</dbReference>
<sequence length="263" mass="29406">MRKYITLAKLAMQAAIAYRMSFLINMLGGMFFIIAMFYLWEAIYQGKPVIVNFTWEQMKTYLFVAYLSNSLLSFYSEGKIGGRIRSGEVAIDLLKPLDFQKARFAETIGTSVIEGGLTVVLMVGLAIVFEGIQLPTHALTWVYFIISMLGAVVIKFGVVYLFALCCFYTDSVYGISLARAAVTNLFSGALVPFAFLPGWLNTLCEVLPFKGIVYIPSMIYLEQWNGSVLWQAIGEQFLWAAGLWILGSLLYSRAVRQVTIYGG</sequence>
<feature type="transmembrane region" description="Helical" evidence="1">
    <location>
        <begin position="60"/>
        <end position="76"/>
    </location>
</feature>
<feature type="transmembrane region" description="Helical" evidence="1">
    <location>
        <begin position="141"/>
        <end position="168"/>
    </location>
</feature>
<evidence type="ECO:0000256" key="1">
    <source>
        <dbReference type="SAM" id="Phobius"/>
    </source>
</evidence>
<accession>A0ABX1XF34</accession>
<comment type="caution">
    <text evidence="2">The sequence shown here is derived from an EMBL/GenBank/DDBJ whole genome shotgun (WGS) entry which is preliminary data.</text>
</comment>
<dbReference type="PANTHER" id="PTHR36832">
    <property type="entry name" value="SLR1174 PROTEIN-RELATED"/>
    <property type="match status" value="1"/>
</dbReference>
<evidence type="ECO:0000313" key="2">
    <source>
        <dbReference type="EMBL" id="NOU66909.1"/>
    </source>
</evidence>
<dbReference type="Pfam" id="PF06182">
    <property type="entry name" value="ABC2_membrane_6"/>
    <property type="match status" value="1"/>
</dbReference>
<gene>
    <name evidence="2" type="ORF">GC096_22945</name>
</gene>
<proteinExistence type="predicted"/>
<keyword evidence="1" id="KW-0812">Transmembrane</keyword>
<dbReference type="Proteomes" id="UP000653578">
    <property type="component" value="Unassembled WGS sequence"/>
</dbReference>
<dbReference type="RefSeq" id="WP_171633530.1">
    <property type="nucleotide sequence ID" value="NZ_WHNY01000066.1"/>
</dbReference>
<protein>
    <submittedName>
        <fullName evidence="2">Antibiotic transporter permease</fullName>
    </submittedName>
</protein>
<keyword evidence="1" id="KW-1133">Transmembrane helix</keyword>
<feature type="transmembrane region" description="Helical" evidence="1">
    <location>
        <begin position="228"/>
        <end position="251"/>
    </location>
</feature>
<feature type="transmembrane region" description="Helical" evidence="1">
    <location>
        <begin position="108"/>
        <end position="129"/>
    </location>
</feature>
<dbReference type="InterPro" id="IPR010390">
    <property type="entry name" value="ABC-2_transporter-like"/>
</dbReference>
<feature type="transmembrane region" description="Helical" evidence="1">
    <location>
        <begin position="180"/>
        <end position="200"/>
    </location>
</feature>
<keyword evidence="3" id="KW-1185">Reference proteome</keyword>
<evidence type="ECO:0000313" key="3">
    <source>
        <dbReference type="Proteomes" id="UP000653578"/>
    </source>
</evidence>
<reference evidence="2 3" key="1">
    <citation type="submission" date="2019-10" db="EMBL/GenBank/DDBJ databases">
        <title>Description of Paenibacillus humi sp. nov.</title>
        <authorList>
            <person name="Carlier A."/>
            <person name="Qi S."/>
        </authorList>
    </citation>
    <scope>NUCLEOTIDE SEQUENCE [LARGE SCALE GENOMIC DNA]</scope>
    <source>
        <strain evidence="2 3">LMG 31461</strain>
    </source>
</reference>
<organism evidence="2 3">
    <name type="scientific">Paenibacillus plantarum</name>
    <dbReference type="NCBI Taxonomy" id="2654975"/>
    <lineage>
        <taxon>Bacteria</taxon>
        <taxon>Bacillati</taxon>
        <taxon>Bacillota</taxon>
        <taxon>Bacilli</taxon>
        <taxon>Bacillales</taxon>
        <taxon>Paenibacillaceae</taxon>
        <taxon>Paenibacillus</taxon>
    </lineage>
</organism>
<keyword evidence="1" id="KW-0472">Membrane</keyword>